<keyword evidence="5 10" id="KW-1133">Transmembrane helix</keyword>
<evidence type="ECO:0000256" key="7">
    <source>
        <dbReference type="ARBA" id="ARBA00023157"/>
    </source>
</evidence>
<evidence type="ECO:0008006" key="15">
    <source>
        <dbReference type="Google" id="ProtNLM"/>
    </source>
</evidence>
<dbReference type="Gene3D" id="2.60.40.4100">
    <property type="entry name" value="Zona pellucida, ZP-C domain"/>
    <property type="match status" value="1"/>
</dbReference>
<evidence type="ECO:0000256" key="3">
    <source>
        <dbReference type="ARBA" id="ARBA00022729"/>
    </source>
</evidence>
<feature type="transmembrane region" description="Helical" evidence="10">
    <location>
        <begin position="24"/>
        <end position="45"/>
    </location>
</feature>
<evidence type="ECO:0000256" key="8">
    <source>
        <dbReference type="ARBA" id="ARBA00023180"/>
    </source>
</evidence>
<protein>
    <recommendedName>
        <fullName evidence="15">Deleted in malignant brain tumors 1 protein-like</fullName>
    </recommendedName>
</protein>
<dbReference type="InterPro" id="IPR036772">
    <property type="entry name" value="SRCR-like_dom_sf"/>
</dbReference>
<evidence type="ECO:0000256" key="2">
    <source>
        <dbReference type="ARBA" id="ARBA00022692"/>
    </source>
</evidence>
<evidence type="ECO:0000256" key="1">
    <source>
        <dbReference type="ARBA" id="ARBA00004167"/>
    </source>
</evidence>
<keyword evidence="2 10" id="KW-0812">Transmembrane</keyword>
<comment type="caution">
    <text evidence="13">The sequence shown here is derived from an EMBL/GenBank/DDBJ whole genome shotgun (WGS) entry which is preliminary data.</text>
</comment>
<dbReference type="GO" id="GO:0016020">
    <property type="term" value="C:membrane"/>
    <property type="evidence" value="ECO:0007669"/>
    <property type="project" value="UniProtKB-SubCell"/>
</dbReference>
<keyword evidence="6 10" id="KW-0472">Membrane</keyword>
<dbReference type="PRINTS" id="PR00258">
    <property type="entry name" value="SPERACTRCPTR"/>
</dbReference>
<evidence type="ECO:0000259" key="12">
    <source>
        <dbReference type="PROSITE" id="PS51034"/>
    </source>
</evidence>
<comment type="caution">
    <text evidence="9">Lacks conserved residue(s) required for the propagation of feature annotation.</text>
</comment>
<evidence type="ECO:0000256" key="4">
    <source>
        <dbReference type="ARBA" id="ARBA00022737"/>
    </source>
</evidence>
<feature type="disulfide bond" evidence="9">
    <location>
        <begin position="286"/>
        <end position="296"/>
    </location>
</feature>
<evidence type="ECO:0000256" key="9">
    <source>
        <dbReference type="PROSITE-ProRule" id="PRU00196"/>
    </source>
</evidence>
<dbReference type="Pfam" id="PF23344">
    <property type="entry name" value="ZP-N"/>
    <property type="match status" value="1"/>
</dbReference>
<dbReference type="InterPro" id="IPR001190">
    <property type="entry name" value="SRCR"/>
</dbReference>
<dbReference type="SMART" id="SM00202">
    <property type="entry name" value="SR"/>
    <property type="match status" value="2"/>
</dbReference>
<dbReference type="SMART" id="SM00241">
    <property type="entry name" value="ZP"/>
    <property type="match status" value="1"/>
</dbReference>
<dbReference type="InterPro" id="IPR055356">
    <property type="entry name" value="ZP-N"/>
</dbReference>
<keyword evidence="7 9" id="KW-1015">Disulfide bond</keyword>
<organism evidence="13 14">
    <name type="scientific">Lymnaea stagnalis</name>
    <name type="common">Great pond snail</name>
    <name type="synonym">Helix stagnalis</name>
    <dbReference type="NCBI Taxonomy" id="6523"/>
    <lineage>
        <taxon>Eukaryota</taxon>
        <taxon>Metazoa</taxon>
        <taxon>Spiralia</taxon>
        <taxon>Lophotrochozoa</taxon>
        <taxon>Mollusca</taxon>
        <taxon>Gastropoda</taxon>
        <taxon>Heterobranchia</taxon>
        <taxon>Euthyneura</taxon>
        <taxon>Panpulmonata</taxon>
        <taxon>Hygrophila</taxon>
        <taxon>Lymnaeoidea</taxon>
        <taxon>Lymnaeidae</taxon>
        <taxon>Lymnaea</taxon>
    </lineage>
</organism>
<dbReference type="Pfam" id="PF00530">
    <property type="entry name" value="SRCR"/>
    <property type="match status" value="2"/>
</dbReference>
<dbReference type="PANTHER" id="PTHR48071">
    <property type="entry name" value="SRCR DOMAIN-CONTAINING PROTEIN"/>
    <property type="match status" value="1"/>
</dbReference>
<feature type="disulfide bond" evidence="9">
    <location>
        <begin position="130"/>
        <end position="140"/>
    </location>
</feature>
<evidence type="ECO:0000256" key="6">
    <source>
        <dbReference type="ARBA" id="ARBA00023136"/>
    </source>
</evidence>
<dbReference type="Gene3D" id="2.60.40.3210">
    <property type="entry name" value="Zona pellucida, ZP-N domain"/>
    <property type="match status" value="1"/>
</dbReference>
<dbReference type="InterPro" id="IPR001507">
    <property type="entry name" value="ZP_dom"/>
</dbReference>
<evidence type="ECO:0000256" key="10">
    <source>
        <dbReference type="SAM" id="Phobius"/>
    </source>
</evidence>
<evidence type="ECO:0000259" key="11">
    <source>
        <dbReference type="PROSITE" id="PS50287"/>
    </source>
</evidence>
<dbReference type="Pfam" id="PF00100">
    <property type="entry name" value="Zona_pellucida"/>
    <property type="match status" value="1"/>
</dbReference>
<evidence type="ECO:0000313" key="13">
    <source>
        <dbReference type="EMBL" id="CAL1538057.1"/>
    </source>
</evidence>
<proteinExistence type="predicted"/>
<dbReference type="Proteomes" id="UP001497497">
    <property type="component" value="Unassembled WGS sequence"/>
</dbReference>
<dbReference type="PANTHER" id="PTHR48071:SF18">
    <property type="entry name" value="DELETED IN MALIGNANT BRAIN TUMORS 1 PROTEIN-RELATED"/>
    <property type="match status" value="1"/>
</dbReference>
<accession>A0AAV2HV20</accession>
<feature type="domain" description="SRCR" evidence="11">
    <location>
        <begin position="59"/>
        <end position="160"/>
    </location>
</feature>
<dbReference type="PROSITE" id="PS50287">
    <property type="entry name" value="SRCR_2"/>
    <property type="match status" value="2"/>
</dbReference>
<keyword evidence="8" id="KW-0325">Glycoprotein</keyword>
<dbReference type="SUPFAM" id="SSF56487">
    <property type="entry name" value="SRCR-like"/>
    <property type="match status" value="2"/>
</dbReference>
<feature type="domain" description="ZP" evidence="12">
    <location>
        <begin position="331"/>
        <end position="594"/>
    </location>
</feature>
<evidence type="ECO:0000256" key="5">
    <source>
        <dbReference type="ARBA" id="ARBA00022989"/>
    </source>
</evidence>
<dbReference type="FunFam" id="3.10.250.10:FF:000016">
    <property type="entry name" value="Scavenger receptor cysteine-rich protein type 12"/>
    <property type="match status" value="1"/>
</dbReference>
<keyword evidence="14" id="KW-1185">Reference proteome</keyword>
<dbReference type="InterPro" id="IPR055355">
    <property type="entry name" value="ZP-C"/>
</dbReference>
<keyword evidence="4" id="KW-0677">Repeat</keyword>
<dbReference type="InterPro" id="IPR042235">
    <property type="entry name" value="ZP-C_dom"/>
</dbReference>
<feature type="domain" description="SRCR" evidence="11">
    <location>
        <begin position="206"/>
        <end position="317"/>
    </location>
</feature>
<dbReference type="Gene3D" id="3.10.250.10">
    <property type="entry name" value="SRCR-like domain"/>
    <property type="match status" value="2"/>
</dbReference>
<evidence type="ECO:0000313" key="14">
    <source>
        <dbReference type="Proteomes" id="UP001497497"/>
    </source>
</evidence>
<comment type="subcellular location">
    <subcellularLocation>
        <location evidence="1">Membrane</location>
        <topology evidence="1">Single-pass membrane protein</topology>
    </subcellularLocation>
</comment>
<reference evidence="13 14" key="1">
    <citation type="submission" date="2024-04" db="EMBL/GenBank/DDBJ databases">
        <authorList>
            <consortium name="Genoscope - CEA"/>
            <person name="William W."/>
        </authorList>
    </citation>
    <scope>NUCLEOTIDE SEQUENCE [LARGE SCALE GENOMIC DNA]</scope>
</reference>
<name>A0AAV2HV20_LYMST</name>
<gene>
    <name evidence="13" type="ORF">GSLYS_00011878001</name>
</gene>
<dbReference type="EMBL" id="CAXITT010000282">
    <property type="protein sequence ID" value="CAL1538057.1"/>
    <property type="molecule type" value="Genomic_DNA"/>
</dbReference>
<dbReference type="PROSITE" id="PS51034">
    <property type="entry name" value="ZP_2"/>
    <property type="match status" value="1"/>
</dbReference>
<keyword evidence="3" id="KW-0732">Signal</keyword>
<sequence>MCNSNAPGTERHFLCSVKTRPRTVTIFTSMGLKVVWALAIFVLSWSSQCQGILDRITYVSLDSGEGTWTNAGRVVVQLNGEQVNGSICDSDWKNEDAAVVCRMLGYGGGSAAQVKYKAGNHNYLISNIKCTGTEGGLGDCGRDPVVNCGAQDPEVGVMCQNPTPSAVHEFKVDYFVHQRQAPPAHEDVRETTINGSCPGQEVNNRIRLHGVEGKPGMGYVQVNVDGNWQYICDDRWNEKDAEVVCRELCFYSIGLGTQVCPRPSVEFGFTPPVNDSFKIAWDNVQCNGSEDSIFKCQKTTGMSRSCAKSEIAGVQCLALQEQDARMEARLTCFNFNGDLVVNFPMEDFPGISARNLRIVNQSVCDISSITRNSANPGIDLVIPHKACGTRISVNNNTHLCYQNVVEYDNEIYKQDVLLEFKKKTFTVECCMPHEKDVSIKFVPQTAESATKIIRTFDYMPEISFYENEQCDRKITANPYSVEVGKWVYIGIKVTAESSSLFTDDDMKLVITGCTVNPVGNGTSPPNVPHMTLIENKCPADFDSVTTYPISNTTEGFRFRAFKFFGYSSVYVSCHLRVCLITDPKPQCDRSCIPAVPGRRRRRDIANNVMGLDNVISKTLYIVDPKDQQQ</sequence>
<dbReference type="AlphaFoldDB" id="A0AAV2HV20"/>